<gene>
    <name evidence="1" type="ORF">Arub01_59330</name>
</gene>
<accession>A0A9W6Q0F1</accession>
<evidence type="ECO:0000313" key="1">
    <source>
        <dbReference type="EMBL" id="GLW67690.1"/>
    </source>
</evidence>
<dbReference type="RefSeq" id="WP_067918671.1">
    <property type="nucleotide sequence ID" value="NZ_BSRZ01000034.1"/>
</dbReference>
<name>A0A9W6Q0F1_9ACTN</name>
<dbReference type="Proteomes" id="UP001165124">
    <property type="component" value="Unassembled WGS sequence"/>
</dbReference>
<reference evidence="1" key="1">
    <citation type="submission" date="2023-02" db="EMBL/GenBank/DDBJ databases">
        <title>Actinomadura rubrobrunea NBRC 14622.</title>
        <authorList>
            <person name="Ichikawa N."/>
            <person name="Sato H."/>
            <person name="Tonouchi N."/>
        </authorList>
    </citation>
    <scope>NUCLEOTIDE SEQUENCE</scope>
    <source>
        <strain evidence="1">NBRC 14622</strain>
    </source>
</reference>
<comment type="caution">
    <text evidence="1">The sequence shown here is derived from an EMBL/GenBank/DDBJ whole genome shotgun (WGS) entry which is preliminary data.</text>
</comment>
<dbReference type="EMBL" id="BSRZ01000034">
    <property type="protein sequence ID" value="GLW67690.1"/>
    <property type="molecule type" value="Genomic_DNA"/>
</dbReference>
<keyword evidence="2" id="KW-1185">Reference proteome</keyword>
<protein>
    <submittedName>
        <fullName evidence="1">Uncharacterized protein</fullName>
    </submittedName>
</protein>
<sequence length="168" mass="19093">MSSTTLDRTAQPVTRDPRELISDELFDQIVARIQEHMPVARFYAELMVEQMLAYIATVAAYDPGNPPAFVVDGGYEFRYLTPSTAVDPAIHYFLDFTGDYRAFCARLTGGHFIDHVPVVNESITSGKSLRLTVDVMRHFGWEVDERMWQQGTSCCQTDNCFLKVTRLN</sequence>
<proteinExistence type="predicted"/>
<organism evidence="1 2">
    <name type="scientific">Actinomadura rubrobrunea</name>
    <dbReference type="NCBI Taxonomy" id="115335"/>
    <lineage>
        <taxon>Bacteria</taxon>
        <taxon>Bacillati</taxon>
        <taxon>Actinomycetota</taxon>
        <taxon>Actinomycetes</taxon>
        <taxon>Streptosporangiales</taxon>
        <taxon>Thermomonosporaceae</taxon>
        <taxon>Actinomadura</taxon>
    </lineage>
</organism>
<evidence type="ECO:0000313" key="2">
    <source>
        <dbReference type="Proteomes" id="UP001165124"/>
    </source>
</evidence>
<dbReference type="AlphaFoldDB" id="A0A9W6Q0F1"/>